<feature type="domain" description="Peptidase M1 membrane alanine aminopeptidase" evidence="14">
    <location>
        <begin position="203"/>
        <end position="416"/>
    </location>
</feature>
<evidence type="ECO:0000256" key="4">
    <source>
        <dbReference type="ARBA" id="ARBA00012564"/>
    </source>
</evidence>
<keyword evidence="8" id="KW-0479">Metal-binding</keyword>
<dbReference type="GO" id="GO:0043171">
    <property type="term" value="P:peptide catabolic process"/>
    <property type="evidence" value="ECO:0007669"/>
    <property type="project" value="TreeGrafter"/>
</dbReference>
<dbReference type="GO" id="GO:0005615">
    <property type="term" value="C:extracellular space"/>
    <property type="evidence" value="ECO:0007669"/>
    <property type="project" value="TreeGrafter"/>
</dbReference>
<keyword evidence="10" id="KW-0862">Zinc</keyword>
<dbReference type="GO" id="GO:0016285">
    <property type="term" value="F:alanyl aminopeptidase activity"/>
    <property type="evidence" value="ECO:0007669"/>
    <property type="project" value="UniProtKB-EC"/>
</dbReference>
<keyword evidence="9" id="KW-0378">Hydrolase</keyword>
<evidence type="ECO:0000259" key="15">
    <source>
        <dbReference type="Pfam" id="PF11838"/>
    </source>
</evidence>
<evidence type="ECO:0000256" key="8">
    <source>
        <dbReference type="ARBA" id="ARBA00022723"/>
    </source>
</evidence>
<feature type="domain" description="ERAP1-like C-terminal" evidence="15">
    <location>
        <begin position="469"/>
        <end position="711"/>
    </location>
</feature>
<dbReference type="Gene3D" id="2.60.40.1730">
    <property type="entry name" value="tricorn interacting facor f3 domain"/>
    <property type="match status" value="1"/>
</dbReference>
<evidence type="ECO:0000313" key="18">
    <source>
        <dbReference type="Proteomes" id="UP000185491"/>
    </source>
</evidence>
<evidence type="ECO:0000256" key="9">
    <source>
        <dbReference type="ARBA" id="ARBA00022801"/>
    </source>
</evidence>
<dbReference type="GO" id="GO:0070006">
    <property type="term" value="F:metalloaminopeptidase activity"/>
    <property type="evidence" value="ECO:0007669"/>
    <property type="project" value="TreeGrafter"/>
</dbReference>
<dbReference type="Proteomes" id="UP000185491">
    <property type="component" value="Chromosome"/>
</dbReference>
<dbReference type="EC" id="3.4.11.2" evidence="4"/>
<gene>
    <name evidence="17" type="ORF">CPHO_12355</name>
</gene>
<dbReference type="KEGG" id="cpho:CPHO_12355"/>
<dbReference type="GO" id="GO:0042277">
    <property type="term" value="F:peptide binding"/>
    <property type="evidence" value="ECO:0007669"/>
    <property type="project" value="TreeGrafter"/>
</dbReference>
<comment type="cofactor">
    <cofactor evidence="2">
        <name>Zn(2+)</name>
        <dbReference type="ChEBI" id="CHEBI:29105"/>
    </cofactor>
</comment>
<dbReference type="RefSeq" id="WP_075736264.1">
    <property type="nucleotide sequence ID" value="NZ_CP009249.1"/>
</dbReference>
<accession>A0A1L7D685</accession>
<comment type="similarity">
    <text evidence="3">Belongs to the peptidase M1 family.</text>
</comment>
<dbReference type="FunFam" id="1.10.390.10:FF:000004">
    <property type="entry name" value="Aminopeptidase N"/>
    <property type="match status" value="1"/>
</dbReference>
<evidence type="ECO:0000256" key="7">
    <source>
        <dbReference type="ARBA" id="ARBA00022670"/>
    </source>
</evidence>
<keyword evidence="7" id="KW-0645">Protease</keyword>
<feature type="domain" description="Aminopeptidase N-like N-terminal" evidence="16">
    <location>
        <begin position="18"/>
        <end position="156"/>
    </location>
</feature>
<dbReference type="Pfam" id="PF01433">
    <property type="entry name" value="Peptidase_M1"/>
    <property type="match status" value="1"/>
</dbReference>
<dbReference type="InterPro" id="IPR042097">
    <property type="entry name" value="Aminopeptidase_N-like_N_sf"/>
</dbReference>
<dbReference type="GO" id="GO:0005737">
    <property type="term" value="C:cytoplasm"/>
    <property type="evidence" value="ECO:0007669"/>
    <property type="project" value="TreeGrafter"/>
</dbReference>
<evidence type="ECO:0000256" key="10">
    <source>
        <dbReference type="ARBA" id="ARBA00022833"/>
    </source>
</evidence>
<dbReference type="InterPro" id="IPR027268">
    <property type="entry name" value="Peptidase_M4/M1_CTD_sf"/>
</dbReference>
<dbReference type="PANTHER" id="PTHR11533">
    <property type="entry name" value="PROTEASE M1 ZINC METALLOPROTEASE"/>
    <property type="match status" value="1"/>
</dbReference>
<evidence type="ECO:0000256" key="1">
    <source>
        <dbReference type="ARBA" id="ARBA00000098"/>
    </source>
</evidence>
<sequence length="748" mass="84266">MSLTYIEAQERSRNLEVKSYDLHLDVTGGDEHFQVETTIRFHTKAPEVFLDYLGASVEKFQVDGKDHPFEFADERITFTVEPGEQEVYIKSTSTYSRSGQGLHRMVDNADGNVYLYSHLEPSDARRIYPCFDQPDLKAQFTTRISAPQGWVTLDNGTPTPPLSTYLTAFAAGPYVHISKQWRDIELRAFARKSMEAHLDPEILELTAQGMDFFDEAFGYPYPWGKYDSIFVPEYNLGAMENPGLVTFTEDYLFRTRPTRTQKAGRANTILHEMAHMWFGDLVTPKWWDDLWLKESFAEFMGADASVHATEYTEAWENFASTRKNWAYAQDQLPTTHPIKAEIPDVDAARQNFDGITYAKGASVLKQLVHFIGRENFYAGARDYFKKHAFGAATFEDLLAALKNHTDRDLDAWSQAWLKTAGVDTLAPDLSGATRPHRLNVALFDEDLNNYQTLDVDLPGDVEIPGKPALIVPNDGDHAYVKVQFTDASLATISERLSELAPLTRAVIWTNLWQATRDGELPVAQYVDIVIRHAGDLASAWANAVYAVKHYAQVPDFAGRVMELYRHADPASDTALVLARTAAQVAEPAELRELLETAEEPALRWAILRALARKDAVKQAELDAELERDNTLTGKARHLGASHAFPAQAEKAWELVHSGSHSNDEVDNLLAALEDKKEGFAERFFAEVESTWEKHPIEIANRLIRGLYPEQEAPASWASVGDSALRRVLLEAEDNVARTLRVREKNNKI</sequence>
<dbReference type="OrthoDB" id="100605at2"/>
<evidence type="ECO:0000256" key="12">
    <source>
        <dbReference type="ARBA" id="ARBA00029811"/>
    </source>
</evidence>
<protein>
    <recommendedName>
        <fullName evidence="5">Aminopeptidase N</fullName>
        <ecNumber evidence="4">3.4.11.2</ecNumber>
    </recommendedName>
    <alternativeName>
        <fullName evidence="12">Alanine aminopeptidase</fullName>
    </alternativeName>
    <alternativeName>
        <fullName evidence="13">Lysyl aminopeptidase</fullName>
    </alternativeName>
</protein>
<dbReference type="GO" id="GO:0016020">
    <property type="term" value="C:membrane"/>
    <property type="evidence" value="ECO:0007669"/>
    <property type="project" value="TreeGrafter"/>
</dbReference>
<organism evidence="17 18">
    <name type="scientific">Corynebacterium phocae</name>
    <dbReference type="NCBI Taxonomy" id="161895"/>
    <lineage>
        <taxon>Bacteria</taxon>
        <taxon>Bacillati</taxon>
        <taxon>Actinomycetota</taxon>
        <taxon>Actinomycetes</taxon>
        <taxon>Mycobacteriales</taxon>
        <taxon>Corynebacteriaceae</taxon>
        <taxon>Corynebacterium</taxon>
    </lineage>
</organism>
<evidence type="ECO:0000256" key="6">
    <source>
        <dbReference type="ARBA" id="ARBA00022438"/>
    </source>
</evidence>
<dbReference type="STRING" id="161895.CPHO_12355"/>
<dbReference type="PANTHER" id="PTHR11533:SF174">
    <property type="entry name" value="PUROMYCIN-SENSITIVE AMINOPEPTIDASE-RELATED"/>
    <property type="match status" value="1"/>
</dbReference>
<keyword evidence="18" id="KW-1185">Reference proteome</keyword>
<dbReference type="InterPro" id="IPR001930">
    <property type="entry name" value="Peptidase_M1"/>
</dbReference>
<dbReference type="PRINTS" id="PR00756">
    <property type="entry name" value="ALADIPTASE"/>
</dbReference>
<proteinExistence type="inferred from homology"/>
<reference evidence="17 18" key="1">
    <citation type="submission" date="2014-08" db="EMBL/GenBank/DDBJ databases">
        <title>Complete genome sequence of Corynebacterium phocae M408/89/1(T)(=DSM 44612(T)), isolated from the common seal (Phoca vitulina).</title>
        <authorList>
            <person name="Ruckert C."/>
            <person name="Albersmeier A."/>
            <person name="Winkler A."/>
            <person name="Kalinowski J."/>
        </authorList>
    </citation>
    <scope>NUCLEOTIDE SEQUENCE [LARGE SCALE GENOMIC DNA]</scope>
    <source>
        <strain evidence="17 18">M408/89/1</strain>
    </source>
</reference>
<evidence type="ECO:0000259" key="16">
    <source>
        <dbReference type="Pfam" id="PF17900"/>
    </source>
</evidence>
<evidence type="ECO:0000313" key="17">
    <source>
        <dbReference type="EMBL" id="APT93551.1"/>
    </source>
</evidence>
<dbReference type="Pfam" id="PF11838">
    <property type="entry name" value="ERAP1_C"/>
    <property type="match status" value="1"/>
</dbReference>
<dbReference type="InterPro" id="IPR045357">
    <property type="entry name" value="Aminopeptidase_N-like_N"/>
</dbReference>
<dbReference type="InterPro" id="IPR024571">
    <property type="entry name" value="ERAP1-like_C_dom"/>
</dbReference>
<keyword evidence="11" id="KW-0482">Metalloprotease</keyword>
<dbReference type="GO" id="GO:0008270">
    <property type="term" value="F:zinc ion binding"/>
    <property type="evidence" value="ECO:0007669"/>
    <property type="project" value="InterPro"/>
</dbReference>
<dbReference type="EMBL" id="CP009249">
    <property type="protein sequence ID" value="APT93551.1"/>
    <property type="molecule type" value="Genomic_DNA"/>
</dbReference>
<dbReference type="AlphaFoldDB" id="A0A1L7D685"/>
<dbReference type="InterPro" id="IPR012778">
    <property type="entry name" value="Pept_M1_aminopeptidase"/>
</dbReference>
<evidence type="ECO:0000256" key="13">
    <source>
        <dbReference type="ARBA" id="ARBA00031533"/>
    </source>
</evidence>
<dbReference type="CDD" id="cd09602">
    <property type="entry name" value="M1_APN"/>
    <property type="match status" value="1"/>
</dbReference>
<dbReference type="NCBIfam" id="TIGR02412">
    <property type="entry name" value="pepN_strep_liv"/>
    <property type="match status" value="1"/>
</dbReference>
<comment type="catalytic activity">
    <reaction evidence="1">
        <text>Release of an N-terminal amino acid, Xaa-|-Yaa- from a peptide, amide or arylamide. Xaa is preferably Ala, but may be most amino acids including Pro (slow action). When a terminal hydrophobic residue is followed by a prolyl residue, the two may be released as an intact Xaa-Pro dipeptide.</text>
        <dbReference type="EC" id="3.4.11.2"/>
    </reaction>
</comment>
<evidence type="ECO:0000256" key="5">
    <source>
        <dbReference type="ARBA" id="ARBA00015611"/>
    </source>
</evidence>
<evidence type="ECO:0000256" key="3">
    <source>
        <dbReference type="ARBA" id="ARBA00010136"/>
    </source>
</evidence>
<name>A0A1L7D685_9CORY</name>
<keyword evidence="6 17" id="KW-0031">Aminopeptidase</keyword>
<dbReference type="InterPro" id="IPR014782">
    <property type="entry name" value="Peptidase_M1_dom"/>
</dbReference>
<evidence type="ECO:0000259" key="14">
    <source>
        <dbReference type="Pfam" id="PF01433"/>
    </source>
</evidence>
<dbReference type="SUPFAM" id="SSF55486">
    <property type="entry name" value="Metalloproteases ('zincins'), catalytic domain"/>
    <property type="match status" value="1"/>
</dbReference>
<dbReference type="Pfam" id="PF17900">
    <property type="entry name" value="Peptidase_M1_N"/>
    <property type="match status" value="1"/>
</dbReference>
<evidence type="ECO:0000256" key="2">
    <source>
        <dbReference type="ARBA" id="ARBA00001947"/>
    </source>
</evidence>
<evidence type="ECO:0000256" key="11">
    <source>
        <dbReference type="ARBA" id="ARBA00023049"/>
    </source>
</evidence>
<dbReference type="SUPFAM" id="SSF63737">
    <property type="entry name" value="Leukotriene A4 hydrolase N-terminal domain"/>
    <property type="match status" value="1"/>
</dbReference>
<dbReference type="InterPro" id="IPR050344">
    <property type="entry name" value="Peptidase_M1_aminopeptidases"/>
</dbReference>
<dbReference type="Gene3D" id="1.10.390.10">
    <property type="entry name" value="Neutral Protease Domain 2"/>
    <property type="match status" value="1"/>
</dbReference>
<dbReference type="GO" id="GO:0006508">
    <property type="term" value="P:proteolysis"/>
    <property type="evidence" value="ECO:0007669"/>
    <property type="project" value="UniProtKB-KW"/>
</dbReference>